<feature type="region of interest" description="Disordered" evidence="1">
    <location>
        <begin position="123"/>
        <end position="149"/>
    </location>
</feature>
<dbReference type="STRING" id="457427.SSOG_03291"/>
<evidence type="ECO:0000256" key="1">
    <source>
        <dbReference type="SAM" id="MobiDB-lite"/>
    </source>
</evidence>
<name>D9WK14_9ACTN</name>
<gene>
    <name evidence="2" type="ORF">SSOG_03291</name>
</gene>
<dbReference type="HOGENOM" id="CLU_1748633_0_0_11"/>
<keyword evidence="3" id="KW-1185">Reference proteome</keyword>
<feature type="compositionally biased region" description="Basic and acidic residues" evidence="1">
    <location>
        <begin position="139"/>
        <end position="149"/>
    </location>
</feature>
<sequence length="149" mass="15776">MAEKPGQRPAVTAPWSEEADGRGCQSQDAPHYASPAEGRPVAELAAVTGELSLLRLPMPGGSRGGARFGRLRAALTGRTRRERYIGLAHVDTDAIRAPTTQRLSGPGLRVGHGSLLLGYRVHTKHNSARTEGGTVEQGPNHESHKNSGS</sequence>
<evidence type="ECO:0000313" key="3">
    <source>
        <dbReference type="Proteomes" id="UP000003963"/>
    </source>
</evidence>
<organism evidence="2 3">
    <name type="scientific">Streptomyces himastatinicus ATCC 53653</name>
    <dbReference type="NCBI Taxonomy" id="457427"/>
    <lineage>
        <taxon>Bacteria</taxon>
        <taxon>Bacillati</taxon>
        <taxon>Actinomycetota</taxon>
        <taxon>Actinomycetes</taxon>
        <taxon>Kitasatosporales</taxon>
        <taxon>Streptomycetaceae</taxon>
        <taxon>Streptomyces</taxon>
        <taxon>Streptomyces violaceusniger group</taxon>
    </lineage>
</organism>
<dbReference type="EMBL" id="GG657754">
    <property type="protein sequence ID" value="EFL23577.1"/>
    <property type="molecule type" value="Genomic_DNA"/>
</dbReference>
<dbReference type="AlphaFoldDB" id="D9WK14"/>
<reference evidence="2 3" key="1">
    <citation type="submission" date="2009-02" db="EMBL/GenBank/DDBJ databases">
        <title>Annotation of Streptomyces hygroscopicus strain ATCC 53653.</title>
        <authorList>
            <consortium name="The Broad Institute Genome Sequencing Platform"/>
            <consortium name="Broad Institute Microbial Sequencing Center"/>
            <person name="Fischbach M."/>
            <person name="Godfrey P."/>
            <person name="Ward D."/>
            <person name="Young S."/>
            <person name="Zeng Q."/>
            <person name="Koehrsen M."/>
            <person name="Alvarado L."/>
            <person name="Berlin A.M."/>
            <person name="Bochicchio J."/>
            <person name="Borenstein D."/>
            <person name="Chapman S.B."/>
            <person name="Chen Z."/>
            <person name="Engels R."/>
            <person name="Freedman E."/>
            <person name="Gellesch M."/>
            <person name="Goldberg J."/>
            <person name="Griggs A."/>
            <person name="Gujja S."/>
            <person name="Heilman E.R."/>
            <person name="Heiman D.I."/>
            <person name="Hepburn T.A."/>
            <person name="Howarth C."/>
            <person name="Jen D."/>
            <person name="Larson L."/>
            <person name="Lewis B."/>
            <person name="Mehta T."/>
            <person name="Park D."/>
            <person name="Pearson M."/>
            <person name="Richards J."/>
            <person name="Roberts A."/>
            <person name="Saif S."/>
            <person name="Shea T.D."/>
            <person name="Shenoy N."/>
            <person name="Sisk P."/>
            <person name="Stolte C."/>
            <person name="Sykes S.N."/>
            <person name="Thomson T."/>
            <person name="Walk T."/>
            <person name="White J."/>
            <person name="Yandava C."/>
            <person name="Straight P."/>
            <person name="Clardy J."/>
            <person name="Hung D."/>
            <person name="Kolter R."/>
            <person name="Mekalanos J."/>
            <person name="Walker S."/>
            <person name="Walsh C.T."/>
            <person name="Wieland-Brown L.C."/>
            <person name="Haas B."/>
            <person name="Nusbaum C."/>
            <person name="Birren B."/>
        </authorList>
    </citation>
    <scope>NUCLEOTIDE SEQUENCE [LARGE SCALE GENOMIC DNA]</scope>
    <source>
        <strain evidence="2 3">ATCC 53653</strain>
    </source>
</reference>
<evidence type="ECO:0000313" key="2">
    <source>
        <dbReference type="EMBL" id="EFL23577.1"/>
    </source>
</evidence>
<proteinExistence type="predicted"/>
<protein>
    <submittedName>
        <fullName evidence="2">Uncharacterized protein</fullName>
    </submittedName>
</protein>
<accession>D9WK14</accession>
<dbReference type="Proteomes" id="UP000003963">
    <property type="component" value="Unassembled WGS sequence"/>
</dbReference>
<feature type="region of interest" description="Disordered" evidence="1">
    <location>
        <begin position="1"/>
        <end position="37"/>
    </location>
</feature>